<keyword evidence="7" id="KW-0472">Membrane</keyword>
<keyword evidence="5" id="KW-0175">Coiled coil</keyword>
<protein>
    <recommendedName>
        <fullName evidence="8">PNPLA domain-containing protein</fullName>
    </recommendedName>
</protein>
<dbReference type="Proteomes" id="UP000000759">
    <property type="component" value="Chromosome 19"/>
</dbReference>
<gene>
    <name evidence="9" type="ORF">PHATRDRAFT_48799</name>
</gene>
<dbReference type="GO" id="GO:0016298">
    <property type="term" value="F:lipase activity"/>
    <property type="evidence" value="ECO:0007669"/>
    <property type="project" value="UniProtKB-ARBA"/>
</dbReference>
<dbReference type="InterPro" id="IPR050301">
    <property type="entry name" value="NTE"/>
</dbReference>
<dbReference type="PANTHER" id="PTHR14226">
    <property type="entry name" value="NEUROPATHY TARGET ESTERASE/SWISS CHEESE D.MELANOGASTER"/>
    <property type="match status" value="1"/>
</dbReference>
<dbReference type="GO" id="GO:0052689">
    <property type="term" value="F:carboxylic ester hydrolase activity"/>
    <property type="evidence" value="ECO:0007669"/>
    <property type="project" value="UniProtKB-ARBA"/>
</dbReference>
<keyword evidence="3 4" id="KW-0443">Lipid metabolism</keyword>
<dbReference type="KEGG" id="pti:PHATRDRAFT_48799"/>
<keyword evidence="7" id="KW-0812">Transmembrane</keyword>
<dbReference type="HOGENOM" id="CLU_317238_0_0_1"/>
<organism evidence="9 10">
    <name type="scientific">Phaeodactylum tricornutum (strain CCAP 1055/1)</name>
    <dbReference type="NCBI Taxonomy" id="556484"/>
    <lineage>
        <taxon>Eukaryota</taxon>
        <taxon>Sar</taxon>
        <taxon>Stramenopiles</taxon>
        <taxon>Ochrophyta</taxon>
        <taxon>Bacillariophyta</taxon>
        <taxon>Bacillariophyceae</taxon>
        <taxon>Bacillariophycidae</taxon>
        <taxon>Naviculales</taxon>
        <taxon>Phaeodactylaceae</taxon>
        <taxon>Phaeodactylum</taxon>
    </lineage>
</organism>
<feature type="region of interest" description="Disordered" evidence="6">
    <location>
        <begin position="871"/>
        <end position="892"/>
    </location>
</feature>
<comment type="caution">
    <text evidence="4">Lacks conserved residue(s) required for the propagation of feature annotation.</text>
</comment>
<keyword evidence="7" id="KW-1133">Transmembrane helix</keyword>
<feature type="active site" description="Nucleophile" evidence="4">
    <location>
        <position position="456"/>
    </location>
</feature>
<dbReference type="AlphaFoldDB" id="B7G8E6"/>
<feature type="coiled-coil region" evidence="5">
    <location>
        <begin position="812"/>
        <end position="839"/>
    </location>
</feature>
<proteinExistence type="predicted"/>
<feature type="domain" description="PNPLA" evidence="8">
    <location>
        <begin position="421"/>
        <end position="628"/>
    </location>
</feature>
<feature type="region of interest" description="Disordered" evidence="6">
    <location>
        <begin position="364"/>
        <end position="393"/>
    </location>
</feature>
<sequence>MEILIDVPPYLHPYVEWLLDWTSSIWSSLSMYWANVGHCWSMLITNAERVFQIPRNALVPLLAFIFFFWPILLSLIMTLVTAWAWIFWIVTSVSFGLIQLVYVSYQFIMITCDIFGLSCLKTYSMLRQQLLHIVDKTTSAVGVENATHRRGGKSRRRQWRQDVEQAQTYERFLQIRIQSKEHAQVISKQTLVKKASLDTALPPPIPRNRSFSVEHSPAKHALRRNQSFASADERRIKSKGSSSFQNRGTSIDDLDSVVVDELGEKLSDLLVSTTRRLREARRSAQNTPNDANAASLCYLLSGVLKRNHLQLDDLLIENARAVAERGQYGLTNESRSVVRAYFQQVEEGLDWIAEAPVLQNLSSHQCSEGENGKEAKHMHESSRSSSAELTGWAESSSKHNDLLERVTLIRKMKQNMGRTALMLSGGGAQAMYHLGIIRTLLESKLYQDIKVISGTSGGSIIAAMCATKTPEELYNNICIPTVVDDFTKTGEQRRENIRWFPPVTEMAAYWLKHKLLVDSAYFRRTCDFYYSDMTFDEAFERTGKHVCITVSASRASGGTAQRLLLNHISTPHVTVASAVAASCALPGVMAPAKLLAKNSSGVLEPFEVDGVEWIDGSVQADLPFQRIATLFAVSSFIVSQTNFHVLPFLNKEYHPNQKSLYWQLFQTLEWDIRSRALKLSRLGLFPRLFGQDISKIFKQKYYGNLTIVPRFTTMQTFGLKSLSNPTIKDMEGYLKYGQIAAWPYLNAIRDMIRLEKALDDCLMRLEARVRALNPDVDWLNPDDVESIASSSAVFSNSRVRIIGRPPMVDSARQRESDLVRKLEDENQVLKEQVQRLRAELLAQVGTDENANSKLDESSHYPVAQRYLIQSSEGRQPSLKNEQEVLTPRGALI</sequence>
<dbReference type="CDD" id="cd07232">
    <property type="entry name" value="Pat_PLPL"/>
    <property type="match status" value="1"/>
</dbReference>
<feature type="transmembrane region" description="Helical" evidence="7">
    <location>
        <begin position="57"/>
        <end position="90"/>
    </location>
</feature>
<keyword evidence="1 4" id="KW-0378">Hydrolase</keyword>
<dbReference type="Gene3D" id="3.40.1090.10">
    <property type="entry name" value="Cytosolic phospholipase A2 catalytic domain"/>
    <property type="match status" value="2"/>
</dbReference>
<feature type="transmembrane region" description="Helical" evidence="7">
    <location>
        <begin position="25"/>
        <end position="45"/>
    </location>
</feature>
<evidence type="ECO:0000313" key="10">
    <source>
        <dbReference type="Proteomes" id="UP000000759"/>
    </source>
</evidence>
<reference evidence="9 10" key="1">
    <citation type="journal article" date="2008" name="Nature">
        <title>The Phaeodactylum genome reveals the evolutionary history of diatom genomes.</title>
        <authorList>
            <person name="Bowler C."/>
            <person name="Allen A.E."/>
            <person name="Badger J.H."/>
            <person name="Grimwood J."/>
            <person name="Jabbari K."/>
            <person name="Kuo A."/>
            <person name="Maheswari U."/>
            <person name="Martens C."/>
            <person name="Maumus F."/>
            <person name="Otillar R.P."/>
            <person name="Rayko E."/>
            <person name="Salamov A."/>
            <person name="Vandepoele K."/>
            <person name="Beszteri B."/>
            <person name="Gruber A."/>
            <person name="Heijde M."/>
            <person name="Katinka M."/>
            <person name="Mock T."/>
            <person name="Valentin K."/>
            <person name="Verret F."/>
            <person name="Berges J.A."/>
            <person name="Brownlee C."/>
            <person name="Cadoret J.P."/>
            <person name="Chiovitti A."/>
            <person name="Choi C.J."/>
            <person name="Coesel S."/>
            <person name="De Martino A."/>
            <person name="Detter J.C."/>
            <person name="Durkin C."/>
            <person name="Falciatore A."/>
            <person name="Fournet J."/>
            <person name="Haruta M."/>
            <person name="Huysman M.J."/>
            <person name="Jenkins B.D."/>
            <person name="Jiroutova K."/>
            <person name="Jorgensen R.E."/>
            <person name="Joubert Y."/>
            <person name="Kaplan A."/>
            <person name="Kroger N."/>
            <person name="Kroth P.G."/>
            <person name="La Roche J."/>
            <person name="Lindquist E."/>
            <person name="Lommer M."/>
            <person name="Martin-Jezequel V."/>
            <person name="Lopez P.J."/>
            <person name="Lucas S."/>
            <person name="Mangogna M."/>
            <person name="McGinnis K."/>
            <person name="Medlin L.K."/>
            <person name="Montsant A."/>
            <person name="Oudot-Le Secq M.P."/>
            <person name="Napoli C."/>
            <person name="Obornik M."/>
            <person name="Parker M.S."/>
            <person name="Petit J.L."/>
            <person name="Porcel B.M."/>
            <person name="Poulsen N."/>
            <person name="Robison M."/>
            <person name="Rychlewski L."/>
            <person name="Rynearson T.A."/>
            <person name="Schmutz J."/>
            <person name="Shapiro H."/>
            <person name="Siaut M."/>
            <person name="Stanley M."/>
            <person name="Sussman M.R."/>
            <person name="Taylor A.R."/>
            <person name="Vardi A."/>
            <person name="von Dassow P."/>
            <person name="Vyverman W."/>
            <person name="Willis A."/>
            <person name="Wyrwicz L.S."/>
            <person name="Rokhsar D.S."/>
            <person name="Weissenbach J."/>
            <person name="Armbrust E.V."/>
            <person name="Green B.R."/>
            <person name="Van de Peer Y."/>
            <person name="Grigoriev I.V."/>
        </authorList>
    </citation>
    <scope>NUCLEOTIDE SEQUENCE [LARGE SCALE GENOMIC DNA]</scope>
    <source>
        <strain evidence="9 10">CCAP 1055/1</strain>
    </source>
</reference>
<evidence type="ECO:0000259" key="8">
    <source>
        <dbReference type="PROSITE" id="PS51635"/>
    </source>
</evidence>
<dbReference type="InterPro" id="IPR016035">
    <property type="entry name" value="Acyl_Trfase/lysoPLipase"/>
</dbReference>
<evidence type="ECO:0000256" key="3">
    <source>
        <dbReference type="ARBA" id="ARBA00023098"/>
    </source>
</evidence>
<name>B7G8E6_PHATC</name>
<dbReference type="RefSeq" id="XP_002183332.1">
    <property type="nucleotide sequence ID" value="XM_002183296.1"/>
</dbReference>
<dbReference type="InterPro" id="IPR002641">
    <property type="entry name" value="PNPLA_dom"/>
</dbReference>
<reference evidence="10" key="2">
    <citation type="submission" date="2008-08" db="EMBL/GenBank/DDBJ databases">
        <authorList>
            <consortium name="Diatom Consortium"/>
            <person name="Grigoriev I."/>
            <person name="Grimwood J."/>
            <person name="Kuo A."/>
            <person name="Otillar R.P."/>
            <person name="Salamov A."/>
            <person name="Detter J.C."/>
            <person name="Lindquist E."/>
            <person name="Shapiro H."/>
            <person name="Lucas S."/>
            <person name="Glavina del Rio T."/>
            <person name="Pitluck S."/>
            <person name="Rokhsar D."/>
            <person name="Bowler C."/>
        </authorList>
    </citation>
    <scope>GENOME REANNOTATION</scope>
    <source>
        <strain evidence="10">CCAP 1055/1</strain>
    </source>
</reference>
<dbReference type="GO" id="GO:0016042">
    <property type="term" value="P:lipid catabolic process"/>
    <property type="evidence" value="ECO:0007669"/>
    <property type="project" value="UniProtKB-UniRule"/>
</dbReference>
<dbReference type="SUPFAM" id="SSF52151">
    <property type="entry name" value="FabD/lysophospholipase-like"/>
    <property type="match status" value="1"/>
</dbReference>
<evidence type="ECO:0000256" key="2">
    <source>
        <dbReference type="ARBA" id="ARBA00022963"/>
    </source>
</evidence>
<evidence type="ECO:0000256" key="6">
    <source>
        <dbReference type="SAM" id="MobiDB-lite"/>
    </source>
</evidence>
<feature type="transmembrane region" description="Helical" evidence="7">
    <location>
        <begin position="420"/>
        <end position="441"/>
    </location>
</feature>
<keyword evidence="2 4" id="KW-0442">Lipid degradation</keyword>
<dbReference type="GeneID" id="7195107"/>
<dbReference type="InParanoid" id="B7G8E6"/>
<evidence type="ECO:0000256" key="7">
    <source>
        <dbReference type="SAM" id="Phobius"/>
    </source>
</evidence>
<evidence type="ECO:0000256" key="1">
    <source>
        <dbReference type="ARBA" id="ARBA00022801"/>
    </source>
</evidence>
<accession>B7G8E6</accession>
<dbReference type="OrthoDB" id="10049244at2759"/>
<feature type="active site" description="Proton acceptor" evidence="4">
    <location>
        <position position="615"/>
    </location>
</feature>
<dbReference type="Pfam" id="PF01734">
    <property type="entry name" value="Patatin"/>
    <property type="match status" value="1"/>
</dbReference>
<keyword evidence="10" id="KW-1185">Reference proteome</keyword>
<dbReference type="PaxDb" id="2850-Phatr48799"/>
<dbReference type="eggNOG" id="KOG2214">
    <property type="taxonomic scope" value="Eukaryota"/>
</dbReference>
<feature type="region of interest" description="Disordered" evidence="6">
    <location>
        <begin position="203"/>
        <end position="247"/>
    </location>
</feature>
<dbReference type="PROSITE" id="PS51635">
    <property type="entry name" value="PNPLA"/>
    <property type="match status" value="1"/>
</dbReference>
<evidence type="ECO:0000313" key="9">
    <source>
        <dbReference type="EMBL" id="EEC45032.1"/>
    </source>
</evidence>
<dbReference type="PANTHER" id="PTHR14226:SF10">
    <property type="entry name" value="TRIACYLGLYCEROL LIPASE 4-RELATED"/>
    <property type="match status" value="1"/>
</dbReference>
<dbReference type="EMBL" id="CM000621">
    <property type="protein sequence ID" value="EEC45032.1"/>
    <property type="molecule type" value="Genomic_DNA"/>
</dbReference>
<evidence type="ECO:0000256" key="4">
    <source>
        <dbReference type="PROSITE-ProRule" id="PRU01161"/>
    </source>
</evidence>
<feature type="compositionally biased region" description="Basic and acidic residues" evidence="6">
    <location>
        <begin position="370"/>
        <end position="382"/>
    </location>
</feature>
<evidence type="ECO:0000256" key="5">
    <source>
        <dbReference type="SAM" id="Coils"/>
    </source>
</evidence>
<feature type="short sequence motif" description="GXSXG" evidence="4">
    <location>
        <begin position="454"/>
        <end position="458"/>
    </location>
</feature>